<dbReference type="OrthoDB" id="406838at2759"/>
<dbReference type="SUPFAM" id="SSF50923">
    <property type="entry name" value="Hemopexin-like domain"/>
    <property type="match status" value="1"/>
</dbReference>
<accession>A0A016WD19</accession>
<dbReference type="AlphaFoldDB" id="A0A016WD19"/>
<dbReference type="InterPro" id="IPR036375">
    <property type="entry name" value="Hemopexin-like_dom_sf"/>
</dbReference>
<feature type="signal peptide" evidence="1">
    <location>
        <begin position="1"/>
        <end position="21"/>
    </location>
</feature>
<evidence type="ECO:0000313" key="3">
    <source>
        <dbReference type="Proteomes" id="UP000024635"/>
    </source>
</evidence>
<gene>
    <name evidence="2" type="primary">Acey_s0785.g2341</name>
    <name evidence="2" type="ORF">Y032_0785g2341</name>
</gene>
<proteinExistence type="predicted"/>
<keyword evidence="3" id="KW-1185">Reference proteome</keyword>
<evidence type="ECO:0000313" key="2">
    <source>
        <dbReference type="EMBL" id="EYC37491.1"/>
    </source>
</evidence>
<reference evidence="3" key="1">
    <citation type="journal article" date="2015" name="Nat. Genet.">
        <title>The genome and transcriptome of the zoonotic hookworm Ancylostoma ceylanicum identify infection-specific gene families.</title>
        <authorList>
            <person name="Schwarz E.M."/>
            <person name="Hu Y."/>
            <person name="Antoshechkin I."/>
            <person name="Miller M.M."/>
            <person name="Sternberg P.W."/>
            <person name="Aroian R.V."/>
        </authorList>
    </citation>
    <scope>NUCLEOTIDE SEQUENCE</scope>
    <source>
        <strain evidence="3">HY135</strain>
    </source>
</reference>
<organism evidence="2 3">
    <name type="scientific">Ancylostoma ceylanicum</name>
    <dbReference type="NCBI Taxonomy" id="53326"/>
    <lineage>
        <taxon>Eukaryota</taxon>
        <taxon>Metazoa</taxon>
        <taxon>Ecdysozoa</taxon>
        <taxon>Nematoda</taxon>
        <taxon>Chromadorea</taxon>
        <taxon>Rhabditida</taxon>
        <taxon>Rhabditina</taxon>
        <taxon>Rhabditomorpha</taxon>
        <taxon>Strongyloidea</taxon>
        <taxon>Ancylostomatidae</taxon>
        <taxon>Ancylostomatinae</taxon>
        <taxon>Ancylostoma</taxon>
    </lineage>
</organism>
<keyword evidence="1" id="KW-0732">Signal</keyword>
<comment type="caution">
    <text evidence="2">The sequence shown here is derived from an EMBL/GenBank/DDBJ whole genome shotgun (WGS) entry which is preliminary data.</text>
</comment>
<evidence type="ECO:0008006" key="4">
    <source>
        <dbReference type="Google" id="ProtNLM"/>
    </source>
</evidence>
<dbReference type="Proteomes" id="UP000024635">
    <property type="component" value="Unassembled WGS sequence"/>
</dbReference>
<feature type="chain" id="PRO_5001490531" description="Hemopexin" evidence="1">
    <location>
        <begin position="22"/>
        <end position="215"/>
    </location>
</feature>
<name>A0A016WD19_9BILA</name>
<dbReference type="EMBL" id="JARK01000385">
    <property type="protein sequence ID" value="EYC37491.1"/>
    <property type="molecule type" value="Genomic_DNA"/>
</dbReference>
<evidence type="ECO:0000256" key="1">
    <source>
        <dbReference type="SAM" id="SignalP"/>
    </source>
</evidence>
<sequence length="215" mass="24468">MVLLVLLGYVFMNPSPEGIEGTNPEPERAQIQVPTLTQHDWVVFFQDKVYRIKNRKFVDAGRRIQDVFPKGPEFVNATVTSGNLVLLLAERTIYGYEFDGVTFSEAPDFPRELHERVLFYPQAAFPLTNGSVVLLSGNVFATYNVLENAPSFLNDKTRYFPNLPDDLRSGVLKDIRSSDAYWMFDETTVSDYDMPTKQVLQLESIVDFFKCTGNS</sequence>
<dbReference type="Gene3D" id="2.110.10.10">
    <property type="entry name" value="Hemopexin-like domain"/>
    <property type="match status" value="1"/>
</dbReference>
<protein>
    <recommendedName>
        <fullName evidence="4">Hemopexin</fullName>
    </recommendedName>
</protein>